<evidence type="ECO:0000256" key="7">
    <source>
        <dbReference type="RuleBase" id="RU004417"/>
    </source>
</evidence>
<evidence type="ECO:0000256" key="8">
    <source>
        <dbReference type="SAM" id="MobiDB-lite"/>
    </source>
</evidence>
<feature type="binding site" evidence="5">
    <location>
        <position position="133"/>
    </location>
    <ligand>
        <name>substrate</name>
    </ligand>
</feature>
<dbReference type="GO" id="GO:0006538">
    <property type="term" value="P:L-glutamate catabolic process"/>
    <property type="evidence" value="ECO:0007669"/>
    <property type="project" value="TreeGrafter"/>
</dbReference>
<keyword evidence="5" id="KW-0547">Nucleotide-binding</keyword>
<proteinExistence type="inferred from homology"/>
<feature type="binding site" evidence="5">
    <location>
        <position position="228"/>
    </location>
    <ligand>
        <name>NAD(+)</name>
        <dbReference type="ChEBI" id="CHEBI:57540"/>
    </ligand>
</feature>
<evidence type="ECO:0000259" key="9">
    <source>
        <dbReference type="SMART" id="SM00839"/>
    </source>
</evidence>
<gene>
    <name evidence="10" type="ORF">F1654_00575</name>
</gene>
<dbReference type="InterPro" id="IPR006097">
    <property type="entry name" value="Glu/Leu/Phe/Val/Trp_DH_dimer"/>
</dbReference>
<dbReference type="InterPro" id="IPR046346">
    <property type="entry name" value="Aminoacid_DH-like_N_sf"/>
</dbReference>
<name>A0A5M6ZIE1_9PROT</name>
<protein>
    <recommendedName>
        <fullName evidence="3">Glutamate dehydrogenase</fullName>
    </recommendedName>
</protein>
<accession>A0A5M6ZIE1</accession>
<keyword evidence="5" id="KW-0520">NAD</keyword>
<evidence type="ECO:0000256" key="5">
    <source>
        <dbReference type="PIRSR" id="PIRSR000185-2"/>
    </source>
</evidence>
<feature type="binding site" evidence="5">
    <location>
        <position position="381"/>
    </location>
    <ligand>
        <name>substrate</name>
    </ligand>
</feature>
<dbReference type="PANTHER" id="PTHR11606">
    <property type="entry name" value="GLUTAMATE DEHYDROGENASE"/>
    <property type="match status" value="1"/>
</dbReference>
<evidence type="ECO:0000256" key="6">
    <source>
        <dbReference type="PIRSR" id="PIRSR000185-3"/>
    </source>
</evidence>
<feature type="active site" description="Proton donor" evidence="4">
    <location>
        <position position="145"/>
    </location>
</feature>
<dbReference type="InterPro" id="IPR006095">
    <property type="entry name" value="Glu/Leu/Phe/Val/Trp_DH"/>
</dbReference>
<dbReference type="AlphaFoldDB" id="A0A5M6ZIE1"/>
<keyword evidence="11" id="KW-1185">Reference proteome</keyword>
<feature type="compositionally biased region" description="Pro residues" evidence="8">
    <location>
        <begin position="24"/>
        <end position="34"/>
    </location>
</feature>
<evidence type="ECO:0000256" key="1">
    <source>
        <dbReference type="ARBA" id="ARBA00006382"/>
    </source>
</evidence>
<comment type="caution">
    <text evidence="10">The sequence shown here is derived from an EMBL/GenBank/DDBJ whole genome shotgun (WGS) entry which is preliminary data.</text>
</comment>
<dbReference type="GO" id="GO:0004352">
    <property type="term" value="F:glutamate dehydrogenase (NAD+) activity"/>
    <property type="evidence" value="ECO:0007669"/>
    <property type="project" value="TreeGrafter"/>
</dbReference>
<dbReference type="Pfam" id="PF00208">
    <property type="entry name" value="ELFV_dehydrog"/>
    <property type="match status" value="1"/>
</dbReference>
<feature type="binding site" evidence="5">
    <location>
        <position position="109"/>
    </location>
    <ligand>
        <name>substrate</name>
    </ligand>
</feature>
<feature type="region of interest" description="Disordered" evidence="8">
    <location>
        <begin position="1"/>
        <end position="34"/>
    </location>
</feature>
<evidence type="ECO:0000313" key="10">
    <source>
        <dbReference type="EMBL" id="KAA5804539.1"/>
    </source>
</evidence>
<dbReference type="Gene3D" id="3.40.50.10860">
    <property type="entry name" value="Leucine Dehydrogenase, chain A, domain 1"/>
    <property type="match status" value="1"/>
</dbReference>
<reference evidence="10 11" key="1">
    <citation type="submission" date="2019-09" db="EMBL/GenBank/DDBJ databases">
        <authorList>
            <person name="Kevbrin V."/>
            <person name="Grouzdev D.S."/>
        </authorList>
    </citation>
    <scope>NUCLEOTIDE SEQUENCE [LARGE SCALE GENOMIC DNA]</scope>
    <source>
        <strain evidence="10 11">G-192</strain>
    </source>
</reference>
<dbReference type="Gene3D" id="3.40.50.720">
    <property type="entry name" value="NAD(P)-binding Rossmann-like Domain"/>
    <property type="match status" value="1"/>
</dbReference>
<dbReference type="InterPro" id="IPR006096">
    <property type="entry name" value="Glu/Leu/Phe/Val/Trp_DH_C"/>
</dbReference>
<dbReference type="SMART" id="SM00839">
    <property type="entry name" value="ELFV_dehydrog"/>
    <property type="match status" value="1"/>
</dbReference>
<evidence type="ECO:0000256" key="3">
    <source>
        <dbReference type="PIRNR" id="PIRNR000185"/>
    </source>
</evidence>
<dbReference type="SUPFAM" id="SSF53223">
    <property type="entry name" value="Aminoacid dehydrogenase-like, N-terminal domain"/>
    <property type="match status" value="1"/>
</dbReference>
<keyword evidence="2 3" id="KW-0560">Oxidoreductase</keyword>
<dbReference type="Proteomes" id="UP000325122">
    <property type="component" value="Unassembled WGS sequence"/>
</dbReference>
<feature type="site" description="Important for catalysis" evidence="6">
    <location>
        <position position="185"/>
    </location>
</feature>
<evidence type="ECO:0000256" key="4">
    <source>
        <dbReference type="PIRSR" id="PIRSR000185-1"/>
    </source>
</evidence>
<comment type="similarity">
    <text evidence="1 3 7">Belongs to the Glu/Leu/Phe/Val dehydrogenases family.</text>
</comment>
<sequence>MTRFRPGSPIWRPPRTAPDLTSPGPVPPFQVRPKPPGAMMFDWLTPAPADEVRKRLTRLARADGARGRILASERLARPTQQLERTLEIKGLGQLPAFRVRFEQGGNPTKGGVRFAPDASLAEAERLSLLMTLKCALAGLPFGGAKGAVRVEARQLDQDQREEIARAYAHAFADVIGPETDVPAPDIATGPFEMDVIRRTLNADKGRSRAPVTGLPPETGGLALREGATGLGGWRVYQRLCESGHCKAHPRIAVQGFGSAGSAFARAANQAGAVIVAVSDSRSMAANRGGLDIDAVTERKRETGKVGEDGDPGAIVETDCDVLVLAASGDVIDAAAARKLRAERLIELANAPVTRKGYEALDARGIESVPDILANAGGVAASYFEWRAFGEPDAPDESALKAQWKQVMDKAADAVSALASRTGQPVHAAALLFALDQLDPDTRQLAVS</sequence>
<dbReference type="PRINTS" id="PR00082">
    <property type="entry name" value="GLFDHDRGNASE"/>
</dbReference>
<organism evidence="10 11">
    <name type="scientific">Alkalicaulis satelles</name>
    <dbReference type="NCBI Taxonomy" id="2609175"/>
    <lineage>
        <taxon>Bacteria</taxon>
        <taxon>Pseudomonadati</taxon>
        <taxon>Pseudomonadota</taxon>
        <taxon>Alphaproteobacteria</taxon>
        <taxon>Maricaulales</taxon>
        <taxon>Maricaulaceae</taxon>
        <taxon>Alkalicaulis</taxon>
    </lineage>
</organism>
<dbReference type="SUPFAM" id="SSF51735">
    <property type="entry name" value="NAD(P)-binding Rossmann-fold domains"/>
    <property type="match status" value="1"/>
</dbReference>
<dbReference type="Pfam" id="PF02812">
    <property type="entry name" value="ELFV_dehydrog_N"/>
    <property type="match status" value="1"/>
</dbReference>
<evidence type="ECO:0000256" key="2">
    <source>
        <dbReference type="ARBA" id="ARBA00023002"/>
    </source>
</evidence>
<dbReference type="PANTHER" id="PTHR11606:SF13">
    <property type="entry name" value="GLUTAMATE DEHYDROGENASE 1, MITOCHONDRIAL"/>
    <property type="match status" value="1"/>
</dbReference>
<dbReference type="GO" id="GO:0000166">
    <property type="term" value="F:nucleotide binding"/>
    <property type="evidence" value="ECO:0007669"/>
    <property type="project" value="UniProtKB-KW"/>
</dbReference>
<evidence type="ECO:0000313" key="11">
    <source>
        <dbReference type="Proteomes" id="UP000325122"/>
    </source>
</evidence>
<dbReference type="InterPro" id="IPR014362">
    <property type="entry name" value="Glu_DH"/>
</dbReference>
<dbReference type="PIRSF" id="PIRSF000185">
    <property type="entry name" value="Glu_DH"/>
    <property type="match status" value="1"/>
</dbReference>
<dbReference type="InterPro" id="IPR036291">
    <property type="entry name" value="NAD(P)-bd_dom_sf"/>
</dbReference>
<dbReference type="EMBL" id="VWOJ01000001">
    <property type="protein sequence ID" value="KAA5804539.1"/>
    <property type="molecule type" value="Genomic_DNA"/>
</dbReference>
<feature type="domain" description="Glutamate/phenylalanine/leucine/valine/L-tryptophan dehydrogenase C-terminal" evidence="9">
    <location>
        <begin position="220"/>
        <end position="445"/>
    </location>
</feature>